<accession>A0AAF0EUJ2</accession>
<dbReference type="Pfam" id="PF08030">
    <property type="entry name" value="NAD_binding_6"/>
    <property type="match status" value="1"/>
</dbReference>
<gene>
    <name evidence="4" type="ORF">MNAN1_003725</name>
</gene>
<dbReference type="GO" id="GO:0006826">
    <property type="term" value="P:iron ion transport"/>
    <property type="evidence" value="ECO:0007669"/>
    <property type="project" value="TreeGrafter"/>
</dbReference>
<organism evidence="4 5">
    <name type="scientific">Malassezia nana</name>
    <dbReference type="NCBI Taxonomy" id="180528"/>
    <lineage>
        <taxon>Eukaryota</taxon>
        <taxon>Fungi</taxon>
        <taxon>Dikarya</taxon>
        <taxon>Basidiomycota</taxon>
        <taxon>Ustilaginomycotina</taxon>
        <taxon>Malasseziomycetes</taxon>
        <taxon>Malasseziales</taxon>
        <taxon>Malasseziaceae</taxon>
        <taxon>Malassezia</taxon>
    </lineage>
</organism>
<evidence type="ECO:0000313" key="4">
    <source>
        <dbReference type="EMBL" id="WFD28712.1"/>
    </source>
</evidence>
<dbReference type="GO" id="GO:0006879">
    <property type="term" value="P:intracellular iron ion homeostasis"/>
    <property type="evidence" value="ECO:0007669"/>
    <property type="project" value="TreeGrafter"/>
</dbReference>
<reference evidence="4" key="1">
    <citation type="submission" date="2023-03" db="EMBL/GenBank/DDBJ databases">
        <title>Mating type loci evolution in Malassezia.</title>
        <authorList>
            <person name="Coelho M.A."/>
        </authorList>
    </citation>
    <scope>NUCLEOTIDE SEQUENCE</scope>
    <source>
        <strain evidence="4">CBS 9557</strain>
    </source>
</reference>
<dbReference type="InterPro" id="IPR013121">
    <property type="entry name" value="Fe_red_NAD-bd_6"/>
</dbReference>
<dbReference type="AlphaFoldDB" id="A0AAF0EUJ2"/>
<dbReference type="Gene3D" id="3.40.50.80">
    <property type="entry name" value="Nucleotide-binding domain of ferredoxin-NADP reductase (FNR) module"/>
    <property type="match status" value="1"/>
</dbReference>
<sequence length="213" mass="23995">MSIDNSFLESKPQSHIIEKNNLALDQETREITAYLDGPYSHSYSLGMYEHAVLVAGGTGITFCLPQVMELLQRSVNGDPIITKSVSLIWMIQSFDMIRWIQPEMQQLNGLVQQSGMSIQMHVYAYRETIPYEENLHDFLQVHHAQRVDIPAAIDTEVSNAIEEKSKTMCIISCGPRHIVALVGNKVSSVNAKIAMGQLATLRDVRFVPELFIF</sequence>
<dbReference type="PANTHER" id="PTHR32361:SF9">
    <property type="entry name" value="FERRIC REDUCTASE TRANSMEMBRANE COMPONENT 3-RELATED"/>
    <property type="match status" value="1"/>
</dbReference>
<dbReference type="Proteomes" id="UP001213623">
    <property type="component" value="Chromosome 7"/>
</dbReference>
<dbReference type="GO" id="GO:0000293">
    <property type="term" value="F:ferric-chelate reductase activity"/>
    <property type="evidence" value="ECO:0007669"/>
    <property type="project" value="TreeGrafter"/>
</dbReference>
<name>A0AAF0EUJ2_9BASI</name>
<feature type="domain" description="Ferric reductase NAD binding" evidence="3">
    <location>
        <begin position="48"/>
        <end position="128"/>
    </location>
</feature>
<protein>
    <recommendedName>
        <fullName evidence="3">Ferric reductase NAD binding domain-containing protein</fullName>
    </recommendedName>
</protein>
<evidence type="ECO:0000256" key="1">
    <source>
        <dbReference type="ARBA" id="ARBA00022448"/>
    </source>
</evidence>
<dbReference type="CDD" id="cd06186">
    <property type="entry name" value="NOX_Duox_like_FAD_NADP"/>
    <property type="match status" value="1"/>
</dbReference>
<dbReference type="GO" id="GO:0005886">
    <property type="term" value="C:plasma membrane"/>
    <property type="evidence" value="ECO:0007669"/>
    <property type="project" value="TreeGrafter"/>
</dbReference>
<dbReference type="GO" id="GO:0015677">
    <property type="term" value="P:copper ion import"/>
    <property type="evidence" value="ECO:0007669"/>
    <property type="project" value="TreeGrafter"/>
</dbReference>
<evidence type="ECO:0000313" key="5">
    <source>
        <dbReference type="Proteomes" id="UP001213623"/>
    </source>
</evidence>
<dbReference type="EMBL" id="CP119898">
    <property type="protein sequence ID" value="WFD28712.1"/>
    <property type="molecule type" value="Genomic_DNA"/>
</dbReference>
<keyword evidence="2" id="KW-0560">Oxidoreductase</keyword>
<dbReference type="InterPro" id="IPR051410">
    <property type="entry name" value="Ferric/Cupric_Reductase"/>
</dbReference>
<dbReference type="SUPFAM" id="SSF52343">
    <property type="entry name" value="Ferredoxin reductase-like, C-terminal NADP-linked domain"/>
    <property type="match status" value="1"/>
</dbReference>
<dbReference type="InterPro" id="IPR039261">
    <property type="entry name" value="FNR_nucleotide-bd"/>
</dbReference>
<keyword evidence="1" id="KW-0813">Transport</keyword>
<proteinExistence type="predicted"/>
<dbReference type="PANTHER" id="PTHR32361">
    <property type="entry name" value="FERRIC/CUPRIC REDUCTASE TRANSMEMBRANE COMPONENT"/>
    <property type="match status" value="1"/>
</dbReference>
<evidence type="ECO:0000259" key="3">
    <source>
        <dbReference type="Pfam" id="PF08030"/>
    </source>
</evidence>
<evidence type="ECO:0000256" key="2">
    <source>
        <dbReference type="ARBA" id="ARBA00023002"/>
    </source>
</evidence>
<keyword evidence="5" id="KW-1185">Reference proteome</keyword>